<evidence type="ECO:0000313" key="2">
    <source>
        <dbReference type="Proteomes" id="UP000092993"/>
    </source>
</evidence>
<evidence type="ECO:0000313" key="1">
    <source>
        <dbReference type="EMBL" id="OBZ67182.1"/>
    </source>
</evidence>
<reference evidence="1 2" key="1">
    <citation type="submission" date="2016-03" db="EMBL/GenBank/DDBJ databases">
        <title>Whole genome sequencing of Grifola frondosa 9006-11.</title>
        <authorList>
            <person name="Min B."/>
            <person name="Park H."/>
            <person name="Kim J.-G."/>
            <person name="Cho H."/>
            <person name="Oh Y.-L."/>
            <person name="Kong W.-S."/>
            <person name="Choi I.-G."/>
        </authorList>
    </citation>
    <scope>NUCLEOTIDE SEQUENCE [LARGE SCALE GENOMIC DNA]</scope>
    <source>
        <strain evidence="1 2">9006-11</strain>
    </source>
</reference>
<evidence type="ECO:0008006" key="3">
    <source>
        <dbReference type="Google" id="ProtNLM"/>
    </source>
</evidence>
<dbReference type="InterPro" id="IPR032675">
    <property type="entry name" value="LRR_dom_sf"/>
</dbReference>
<protein>
    <recommendedName>
        <fullName evidence="3">F-box domain-containing protein</fullName>
    </recommendedName>
</protein>
<proteinExistence type="predicted"/>
<dbReference type="STRING" id="5627.A0A1C7LR82"/>
<keyword evidence="2" id="KW-1185">Reference proteome</keyword>
<dbReference type="AlphaFoldDB" id="A0A1C7LR82"/>
<sequence>MLDAFNQLTRTAKLSHSARLQPTCTSLSSLPADILLEVAVHLSTLCEILHFGLTSTKVYSKVVPALYAFVELQGASQCERTLGMLQRCPEVARHVQRLAVHPEKFPALSGYDSARVWDNAGMVSRLVSKAARHLDALRVFEWDGEDMLPDDRMWSHLHNWCPNLRCIGTTFGCFLPRPSSYLFKFSDLIAFSLTFKDGFYAQQLHVLSRESEPVFSQLWNMLAQRCPHLESLSIVGNSSEPSDGTHLYAARWPRLRKLALGALIFDTSVAGQPPPMQSFLEFLRCHPTLETFHVLNRANTSLDLSVLEPSALPLLKEFSGSFNHLKMLVDRGHNAAAVGGNAGVGVSTSPTLLSTSLRHICFPHPMHLRDLTPLAISRVLMNLHALTSIKIAFAVQSGYDSNGVFRTIIASCPHLLHLDITCACRPSFFFESFSRSLRSLSRLRTLSLTMVKMPGDEPMHAGAARIALANPRLTRFTITFIPANTYATPPLPRSSRACLSSGRGPVSTRDEHLRARGHELGGRLWDGDAFGWADTRAGLDTALGVRAAAEWPPRCREEGVDGSADGAEPCWRRGAPDWDLSVFVHLNLVGGLWEDWGLVKCHWICREREQGNFGTGCRVCGANLHFVPYGQSQTV</sequence>
<dbReference type="Gene3D" id="3.80.10.10">
    <property type="entry name" value="Ribonuclease Inhibitor"/>
    <property type="match status" value="1"/>
</dbReference>
<name>A0A1C7LR82_GRIFR</name>
<dbReference type="OMA" id="CHWICRE"/>
<organism evidence="1 2">
    <name type="scientific">Grifola frondosa</name>
    <name type="common">Maitake</name>
    <name type="synonym">Polyporus frondosus</name>
    <dbReference type="NCBI Taxonomy" id="5627"/>
    <lineage>
        <taxon>Eukaryota</taxon>
        <taxon>Fungi</taxon>
        <taxon>Dikarya</taxon>
        <taxon>Basidiomycota</taxon>
        <taxon>Agaricomycotina</taxon>
        <taxon>Agaricomycetes</taxon>
        <taxon>Polyporales</taxon>
        <taxon>Grifolaceae</taxon>
        <taxon>Grifola</taxon>
    </lineage>
</organism>
<dbReference type="SUPFAM" id="SSF52047">
    <property type="entry name" value="RNI-like"/>
    <property type="match status" value="1"/>
</dbReference>
<dbReference type="Proteomes" id="UP000092993">
    <property type="component" value="Unassembled WGS sequence"/>
</dbReference>
<gene>
    <name evidence="1" type="ORF">A0H81_12782</name>
</gene>
<comment type="caution">
    <text evidence="1">The sequence shown here is derived from an EMBL/GenBank/DDBJ whole genome shotgun (WGS) entry which is preliminary data.</text>
</comment>
<accession>A0A1C7LR82</accession>
<dbReference type="EMBL" id="LUGG01000025">
    <property type="protein sequence ID" value="OBZ67182.1"/>
    <property type="molecule type" value="Genomic_DNA"/>
</dbReference>
<dbReference type="OrthoDB" id="2870744at2759"/>